<sequence length="498" mass="56159">MCSNEPDKIWICANCIKEPFLCAHIVADGMRHTCHYCGNIQSCFTLAVVSELTEQALDAHFFRTSEEPSDLEYAMLRHSEHDWCRDGDPIVQVIEELLQTCPAVAQDIQQVLEEKHASFDHHDYSGQETEFAADSFYKERRKVSTKRLDSMWAIFVASLKSESRYINNSVRKTLDGIFSGLDSLQVDGEQTVITDAGPGTGVTFLYRSRWSRNQDELEKMMVTPDRELGPPPHRFSGANRMSAKGISVFYGASSVETTISEIRPPVGCDVVCAKFSLIRPLRLLNLPALKSVLDSGSMLDPDFIQKREQAAFLRSLTSRLVTPVLPGDEDFSYIPTQVIAEYLADSAQLNLDGILYPSVQLAGPVADGSYNVVLFHKASRVRWQRLPTQKDCGINFVCQYNEDEWEPDLCVTEFVQEGKVPSQPEVEVNEDELLPHFQDHREPALEVDLPSVSVHHIRAARFEYSSDSVRRERCHVKSLPVPDQSPWDIGVDPDDTPF</sequence>
<dbReference type="InterPro" id="IPR014914">
    <property type="entry name" value="RES_dom"/>
</dbReference>
<dbReference type="EMBL" id="JACERJ010000007">
    <property type="protein sequence ID" value="MBA5204748.1"/>
    <property type="molecule type" value="Genomic_DNA"/>
</dbReference>
<protein>
    <submittedName>
        <fullName evidence="2">RES family NAD+ phosphorylase</fullName>
    </submittedName>
</protein>
<dbReference type="AlphaFoldDB" id="A0AAW3SYS2"/>
<evidence type="ECO:0000313" key="3">
    <source>
        <dbReference type="Proteomes" id="UP000557749"/>
    </source>
</evidence>
<dbReference type="RefSeq" id="WP_181845477.1">
    <property type="nucleotide sequence ID" value="NZ_JACERJ010000007.1"/>
</dbReference>
<reference evidence="2 3" key="1">
    <citation type="submission" date="2020-07" db="EMBL/GenBank/DDBJ databases">
        <title>Characterization of Pectobacterium aroidearum strains causing soft rot on Amorphophallus konjac.</title>
        <authorList>
            <person name="Xie H."/>
        </authorList>
    </citation>
    <scope>NUCLEOTIDE SEQUENCE [LARGE SCALE GENOMIC DNA]</scope>
    <source>
        <strain evidence="2 3">MY7</strain>
    </source>
</reference>
<dbReference type="SMART" id="SM00953">
    <property type="entry name" value="RES"/>
    <property type="match status" value="1"/>
</dbReference>
<evidence type="ECO:0000259" key="1">
    <source>
        <dbReference type="SMART" id="SM00953"/>
    </source>
</evidence>
<comment type="caution">
    <text evidence="2">The sequence shown here is derived from an EMBL/GenBank/DDBJ whole genome shotgun (WGS) entry which is preliminary data.</text>
</comment>
<accession>A0AAW3SYS2</accession>
<dbReference type="Proteomes" id="UP000557749">
    <property type="component" value="Unassembled WGS sequence"/>
</dbReference>
<evidence type="ECO:0000313" key="2">
    <source>
        <dbReference type="EMBL" id="MBA5204748.1"/>
    </source>
</evidence>
<organism evidence="2 3">
    <name type="scientific">Pectobacterium aroidearum</name>
    <dbReference type="NCBI Taxonomy" id="1201031"/>
    <lineage>
        <taxon>Bacteria</taxon>
        <taxon>Pseudomonadati</taxon>
        <taxon>Pseudomonadota</taxon>
        <taxon>Gammaproteobacteria</taxon>
        <taxon>Enterobacterales</taxon>
        <taxon>Pectobacteriaceae</taxon>
        <taxon>Pectobacterium</taxon>
    </lineage>
</organism>
<proteinExistence type="predicted"/>
<dbReference type="Pfam" id="PF08808">
    <property type="entry name" value="RES"/>
    <property type="match status" value="1"/>
</dbReference>
<feature type="domain" description="RES" evidence="1">
    <location>
        <begin position="224"/>
        <end position="385"/>
    </location>
</feature>
<name>A0AAW3SYS2_9GAMM</name>
<gene>
    <name evidence="2" type="ORF">H2Y57_13785</name>
</gene>